<feature type="transmembrane region" description="Helical" evidence="1">
    <location>
        <begin position="135"/>
        <end position="152"/>
    </location>
</feature>
<sequence length="249" mass="27824">MSEKQPAKNGISKRTLLATILILFIIPVTILFGVFVLNDRKYYFISLLIIIYTMIPFVMVFENRKPKARELIVIAVLSAIAVAGRGAFFMLPQFKPVVAIVIITGVCFGAESGFLVGAVTGFVSNFFFGQGPWTPWQMFCFGIIGFIAGILYKKGFLKKTKLSLCVFGGLATFFIYGGIINIASMLIFTSQFSWKALLATYISGFWFDMVHAIATVFFLYTISQPMIEKLERIKIKYGLIETEDEAVSL</sequence>
<accession>A0A1M6D500</accession>
<proteinExistence type="predicted"/>
<evidence type="ECO:0000256" key="1">
    <source>
        <dbReference type="SAM" id="Phobius"/>
    </source>
</evidence>
<keyword evidence="3" id="KW-1185">Reference proteome</keyword>
<evidence type="ECO:0000313" key="2">
    <source>
        <dbReference type="EMBL" id="SHI68310.1"/>
    </source>
</evidence>
<dbReference type="AlphaFoldDB" id="A0A1M6D500"/>
<dbReference type="EMBL" id="FQZS01000006">
    <property type="protein sequence ID" value="SHI68310.1"/>
    <property type="molecule type" value="Genomic_DNA"/>
</dbReference>
<feature type="transmembrane region" description="Helical" evidence="1">
    <location>
        <begin position="164"/>
        <end position="188"/>
    </location>
</feature>
<gene>
    <name evidence="2" type="ORF">SAMN02745176_01018</name>
</gene>
<evidence type="ECO:0000313" key="3">
    <source>
        <dbReference type="Proteomes" id="UP000184442"/>
    </source>
</evidence>
<feature type="transmembrane region" description="Helical" evidence="1">
    <location>
        <begin position="42"/>
        <end position="59"/>
    </location>
</feature>
<protein>
    <submittedName>
        <fullName evidence="2">Energy-coupling factor transport system substrate-specific component</fullName>
    </submittedName>
</protein>
<keyword evidence="1" id="KW-0812">Transmembrane</keyword>
<reference evidence="2 3" key="1">
    <citation type="submission" date="2016-11" db="EMBL/GenBank/DDBJ databases">
        <authorList>
            <person name="Jaros S."/>
            <person name="Januszkiewicz K."/>
            <person name="Wedrychowicz H."/>
        </authorList>
    </citation>
    <scope>NUCLEOTIDE SEQUENCE [LARGE SCALE GENOMIC DNA]</scope>
    <source>
        <strain evidence="2 3">DSM 19022</strain>
    </source>
</reference>
<dbReference type="Proteomes" id="UP000184442">
    <property type="component" value="Unassembled WGS sequence"/>
</dbReference>
<feature type="transmembrane region" description="Helical" evidence="1">
    <location>
        <begin position="71"/>
        <end position="91"/>
    </location>
</feature>
<dbReference type="Gene3D" id="1.10.1760.20">
    <property type="match status" value="1"/>
</dbReference>
<dbReference type="STRING" id="1122184.SAMN02745176_01018"/>
<feature type="transmembrane region" description="Helical" evidence="1">
    <location>
        <begin position="98"/>
        <end position="123"/>
    </location>
</feature>
<keyword evidence="1" id="KW-1133">Transmembrane helix</keyword>
<feature type="transmembrane region" description="Helical" evidence="1">
    <location>
        <begin position="16"/>
        <end position="37"/>
    </location>
</feature>
<feature type="transmembrane region" description="Helical" evidence="1">
    <location>
        <begin position="200"/>
        <end position="222"/>
    </location>
</feature>
<keyword evidence="1" id="KW-0472">Membrane</keyword>
<organism evidence="2 3">
    <name type="scientific">Lutispora thermophila DSM 19022</name>
    <dbReference type="NCBI Taxonomy" id="1122184"/>
    <lineage>
        <taxon>Bacteria</taxon>
        <taxon>Bacillati</taxon>
        <taxon>Bacillota</taxon>
        <taxon>Clostridia</taxon>
        <taxon>Lutisporales</taxon>
        <taxon>Lutisporaceae</taxon>
        <taxon>Lutispora</taxon>
    </lineage>
</organism>
<dbReference type="GO" id="GO:0022857">
    <property type="term" value="F:transmembrane transporter activity"/>
    <property type="evidence" value="ECO:0007669"/>
    <property type="project" value="InterPro"/>
</dbReference>
<name>A0A1M6D500_9FIRM</name>
<dbReference type="Pfam" id="PF12822">
    <property type="entry name" value="ECF_trnsprt"/>
    <property type="match status" value="1"/>
</dbReference>
<dbReference type="RefSeq" id="WP_073025149.1">
    <property type="nucleotide sequence ID" value="NZ_FQZS01000006.1"/>
</dbReference>
<dbReference type="InterPro" id="IPR024529">
    <property type="entry name" value="ECF_trnsprt_substrate-spec"/>
</dbReference>